<reference evidence="2" key="1">
    <citation type="submission" date="2020-11" db="EMBL/GenBank/DDBJ databases">
        <authorList>
            <consortium name="DOE Joint Genome Institute"/>
            <person name="Ahrendt S."/>
            <person name="Riley R."/>
            <person name="Andreopoulos W."/>
            <person name="Labutti K."/>
            <person name="Pangilinan J."/>
            <person name="Ruiz-Duenas F.J."/>
            <person name="Barrasa J.M."/>
            <person name="Sanchez-Garcia M."/>
            <person name="Camarero S."/>
            <person name="Miyauchi S."/>
            <person name="Serrano A."/>
            <person name="Linde D."/>
            <person name="Babiker R."/>
            <person name="Drula E."/>
            <person name="Ayuso-Fernandez I."/>
            <person name="Pacheco R."/>
            <person name="Padilla G."/>
            <person name="Ferreira P."/>
            <person name="Barriuso J."/>
            <person name="Kellner H."/>
            <person name="Castanera R."/>
            <person name="Alfaro M."/>
            <person name="Ramirez L."/>
            <person name="Pisabarro A.G."/>
            <person name="Kuo A."/>
            <person name="Tritt A."/>
            <person name="Lipzen A."/>
            <person name="He G."/>
            <person name="Yan M."/>
            <person name="Ng V."/>
            <person name="Cullen D."/>
            <person name="Martin F."/>
            <person name="Rosso M.-N."/>
            <person name="Henrissat B."/>
            <person name="Hibbett D."/>
            <person name="Martinez A.T."/>
            <person name="Grigoriev I.V."/>
        </authorList>
    </citation>
    <scope>NUCLEOTIDE SEQUENCE</scope>
    <source>
        <strain evidence="2">ATCC 90797</strain>
    </source>
</reference>
<keyword evidence="3" id="KW-1185">Reference proteome</keyword>
<organism evidence="2 3">
    <name type="scientific">Pleurotus eryngii</name>
    <name type="common">Boletus of the steppes</name>
    <dbReference type="NCBI Taxonomy" id="5323"/>
    <lineage>
        <taxon>Eukaryota</taxon>
        <taxon>Fungi</taxon>
        <taxon>Dikarya</taxon>
        <taxon>Basidiomycota</taxon>
        <taxon>Agaricomycotina</taxon>
        <taxon>Agaricomycetes</taxon>
        <taxon>Agaricomycetidae</taxon>
        <taxon>Agaricales</taxon>
        <taxon>Pleurotineae</taxon>
        <taxon>Pleurotaceae</taxon>
        <taxon>Pleurotus</taxon>
    </lineage>
</organism>
<dbReference type="EMBL" id="MU154756">
    <property type="protein sequence ID" value="KAF9487699.1"/>
    <property type="molecule type" value="Genomic_DNA"/>
</dbReference>
<accession>A0A9P5ZH99</accession>
<comment type="caution">
    <text evidence="2">The sequence shown here is derived from an EMBL/GenBank/DDBJ whole genome shotgun (WGS) entry which is preliminary data.</text>
</comment>
<evidence type="ECO:0000313" key="2">
    <source>
        <dbReference type="EMBL" id="KAF9487699.1"/>
    </source>
</evidence>
<name>A0A9P5ZH99_PLEER</name>
<gene>
    <name evidence="2" type="ORF">BDN71DRAFT_1594358</name>
</gene>
<protein>
    <submittedName>
        <fullName evidence="2">Uncharacterized protein</fullName>
    </submittedName>
</protein>
<evidence type="ECO:0000256" key="1">
    <source>
        <dbReference type="SAM" id="MobiDB-lite"/>
    </source>
</evidence>
<dbReference type="AlphaFoldDB" id="A0A9P5ZH99"/>
<proteinExistence type="predicted"/>
<dbReference type="Proteomes" id="UP000807025">
    <property type="component" value="Unassembled WGS sequence"/>
</dbReference>
<feature type="region of interest" description="Disordered" evidence="1">
    <location>
        <begin position="141"/>
        <end position="168"/>
    </location>
</feature>
<evidence type="ECO:0000313" key="3">
    <source>
        <dbReference type="Proteomes" id="UP000807025"/>
    </source>
</evidence>
<sequence length="198" mass="21857">MGSERKRKLPLDTYSKLVDVPRTLPRRVSHLRTCLLATLDALDDLQTPHAHELHALTEEHFKYHQAKVYERLWRDAEAEKAGMRGAVAGLVGKVGQSNNATITASGHIAASALHLTPPLLCGSPCREIGARGHASLRVSVPESRSKAVQTGHPPAHEPRRRRPKAGDVFEDARRIEEKLDRSQVDIDVDLVSGALQRI</sequence>